<keyword evidence="3" id="KW-0378">Hydrolase</keyword>
<feature type="transmembrane region" description="Helical" evidence="2">
    <location>
        <begin position="6"/>
        <end position="24"/>
    </location>
</feature>
<dbReference type="GO" id="GO:0016788">
    <property type="term" value="F:hydrolase activity, acting on ester bonds"/>
    <property type="evidence" value="ECO:0007669"/>
    <property type="project" value="InterPro"/>
</dbReference>
<gene>
    <name evidence="3" type="ORF">CTI12_AA460520</name>
</gene>
<evidence type="ECO:0000313" key="4">
    <source>
        <dbReference type="Proteomes" id="UP000245207"/>
    </source>
</evidence>
<dbReference type="Gene3D" id="3.40.50.1110">
    <property type="entry name" value="SGNH hydrolase"/>
    <property type="match status" value="1"/>
</dbReference>
<keyword evidence="2" id="KW-0812">Transmembrane</keyword>
<name>A0A2U1LFH6_ARTAN</name>
<dbReference type="InterPro" id="IPR001087">
    <property type="entry name" value="GDSL"/>
</dbReference>
<evidence type="ECO:0000313" key="3">
    <source>
        <dbReference type="EMBL" id="PWA47759.1"/>
    </source>
</evidence>
<comment type="caution">
    <text evidence="3">The sequence shown here is derived from an EMBL/GenBank/DDBJ whole genome shotgun (WGS) entry which is preliminary data.</text>
</comment>
<dbReference type="InterPro" id="IPR050592">
    <property type="entry name" value="GDSL_lipolytic_enzyme"/>
</dbReference>
<comment type="similarity">
    <text evidence="1">Belongs to the 'GDSL' lipolytic enzyme family.</text>
</comment>
<dbReference type="STRING" id="35608.A0A2U1LFH6"/>
<dbReference type="OrthoDB" id="1600564at2759"/>
<sequence>MNSCLAVYYIISLLSMVFFTSNYAQYEASVAKPKPSALFVFGDSTVDAGNNNFIKTTFKSNFPPYGRDFVNHVPTGRFTNGRLASDFIASYAGVKDIVPAYLDPTIGIEDLMTGSVISLEQQMEYFKEYKSKIEMLIGKESTHELITKAVFLISAGTNDFIVNYYGLGEAVDQYIYPNVTSYSDFLLQNVENFIKVCLSLVIITLGLLDDLGVWHV</sequence>
<organism evidence="3 4">
    <name type="scientific">Artemisia annua</name>
    <name type="common">Sweet wormwood</name>
    <dbReference type="NCBI Taxonomy" id="35608"/>
    <lineage>
        <taxon>Eukaryota</taxon>
        <taxon>Viridiplantae</taxon>
        <taxon>Streptophyta</taxon>
        <taxon>Embryophyta</taxon>
        <taxon>Tracheophyta</taxon>
        <taxon>Spermatophyta</taxon>
        <taxon>Magnoliopsida</taxon>
        <taxon>eudicotyledons</taxon>
        <taxon>Gunneridae</taxon>
        <taxon>Pentapetalae</taxon>
        <taxon>asterids</taxon>
        <taxon>campanulids</taxon>
        <taxon>Asterales</taxon>
        <taxon>Asteraceae</taxon>
        <taxon>Asteroideae</taxon>
        <taxon>Anthemideae</taxon>
        <taxon>Artemisiinae</taxon>
        <taxon>Artemisia</taxon>
    </lineage>
</organism>
<keyword evidence="2" id="KW-0472">Membrane</keyword>
<dbReference type="Pfam" id="PF00657">
    <property type="entry name" value="Lipase_GDSL"/>
    <property type="match status" value="1"/>
</dbReference>
<protein>
    <submittedName>
        <fullName evidence="3">SGNH hydrolase-type esterase superfamily protein</fullName>
    </submittedName>
</protein>
<dbReference type="AlphaFoldDB" id="A0A2U1LFH6"/>
<reference evidence="3 4" key="1">
    <citation type="journal article" date="2018" name="Mol. Plant">
        <title>The genome of Artemisia annua provides insight into the evolution of Asteraceae family and artemisinin biosynthesis.</title>
        <authorList>
            <person name="Shen Q."/>
            <person name="Zhang L."/>
            <person name="Liao Z."/>
            <person name="Wang S."/>
            <person name="Yan T."/>
            <person name="Shi P."/>
            <person name="Liu M."/>
            <person name="Fu X."/>
            <person name="Pan Q."/>
            <person name="Wang Y."/>
            <person name="Lv Z."/>
            <person name="Lu X."/>
            <person name="Zhang F."/>
            <person name="Jiang W."/>
            <person name="Ma Y."/>
            <person name="Chen M."/>
            <person name="Hao X."/>
            <person name="Li L."/>
            <person name="Tang Y."/>
            <person name="Lv G."/>
            <person name="Zhou Y."/>
            <person name="Sun X."/>
            <person name="Brodelius P.E."/>
            <person name="Rose J.K.C."/>
            <person name="Tang K."/>
        </authorList>
    </citation>
    <scope>NUCLEOTIDE SEQUENCE [LARGE SCALE GENOMIC DNA]</scope>
    <source>
        <strain evidence="4">cv. Huhao1</strain>
        <tissue evidence="3">Leaf</tissue>
    </source>
</reference>
<accession>A0A2U1LFH6</accession>
<dbReference type="InterPro" id="IPR036514">
    <property type="entry name" value="SGNH_hydro_sf"/>
</dbReference>
<keyword evidence="4" id="KW-1185">Reference proteome</keyword>
<dbReference type="EMBL" id="PKPP01009661">
    <property type="protein sequence ID" value="PWA47759.1"/>
    <property type="molecule type" value="Genomic_DNA"/>
</dbReference>
<dbReference type="PANTHER" id="PTHR45642">
    <property type="entry name" value="GDSL ESTERASE/LIPASE EXL3"/>
    <property type="match status" value="1"/>
</dbReference>
<evidence type="ECO:0000256" key="1">
    <source>
        <dbReference type="ARBA" id="ARBA00008668"/>
    </source>
</evidence>
<evidence type="ECO:0000256" key="2">
    <source>
        <dbReference type="SAM" id="Phobius"/>
    </source>
</evidence>
<dbReference type="Proteomes" id="UP000245207">
    <property type="component" value="Unassembled WGS sequence"/>
</dbReference>
<keyword evidence="2" id="KW-1133">Transmembrane helix</keyword>
<proteinExistence type="inferred from homology"/>
<dbReference type="PANTHER" id="PTHR45642:SF107">
    <property type="entry name" value="SGNH HYDROLASE-TYPE ESTERASE SUPERFAMILY PROTEIN-RELATED"/>
    <property type="match status" value="1"/>
</dbReference>